<dbReference type="SFLD" id="SFLDS00001">
    <property type="entry name" value="Enolase"/>
    <property type="match status" value="1"/>
</dbReference>
<organism evidence="3 4">
    <name type="scientific">Jiangella alba</name>
    <dbReference type="NCBI Taxonomy" id="561176"/>
    <lineage>
        <taxon>Bacteria</taxon>
        <taxon>Bacillati</taxon>
        <taxon>Actinomycetota</taxon>
        <taxon>Actinomycetes</taxon>
        <taxon>Jiangellales</taxon>
        <taxon>Jiangellaceae</taxon>
        <taxon>Jiangella</taxon>
    </lineage>
</organism>
<evidence type="ECO:0000313" key="3">
    <source>
        <dbReference type="EMBL" id="SEE87175.1"/>
    </source>
</evidence>
<dbReference type="GO" id="GO:0016829">
    <property type="term" value="F:lyase activity"/>
    <property type="evidence" value="ECO:0007669"/>
    <property type="project" value="UniProtKB-KW"/>
</dbReference>
<reference evidence="4" key="1">
    <citation type="submission" date="2016-10" db="EMBL/GenBank/DDBJ databases">
        <authorList>
            <person name="Varghese N."/>
            <person name="Submissions S."/>
        </authorList>
    </citation>
    <scope>NUCLEOTIDE SEQUENCE [LARGE SCALE GENOMIC DNA]</scope>
    <source>
        <strain evidence="4">DSM 45237</strain>
    </source>
</reference>
<evidence type="ECO:0000259" key="2">
    <source>
        <dbReference type="SMART" id="SM00922"/>
    </source>
</evidence>
<gene>
    <name evidence="3" type="ORF">SAMN04488561_3087</name>
</gene>
<dbReference type="InterPro" id="IPR034593">
    <property type="entry name" value="DgoD-like"/>
</dbReference>
<dbReference type="Gene3D" id="3.20.20.120">
    <property type="entry name" value="Enolase-like C-terminal domain"/>
    <property type="match status" value="1"/>
</dbReference>
<dbReference type="SUPFAM" id="SSF51604">
    <property type="entry name" value="Enolase C-terminal domain-like"/>
    <property type="match status" value="1"/>
</dbReference>
<dbReference type="PANTHER" id="PTHR48080:SF2">
    <property type="entry name" value="D-GALACTONATE DEHYDRATASE"/>
    <property type="match status" value="1"/>
</dbReference>
<dbReference type="InterPro" id="IPR018110">
    <property type="entry name" value="Mandel_Rmase/mucon_lact_enz_CS"/>
</dbReference>
<dbReference type="GO" id="GO:0009063">
    <property type="term" value="P:amino acid catabolic process"/>
    <property type="evidence" value="ECO:0007669"/>
    <property type="project" value="InterPro"/>
</dbReference>
<feature type="domain" description="Mandelate racemase/muconate lactonizing enzyme C-terminal" evidence="2">
    <location>
        <begin position="128"/>
        <end position="253"/>
    </location>
</feature>
<sequence length="391" mass="43268">MKIDRIRSWPVDFGFYNAVYVQVETDDGAVGEAEVAMRRRTRSIVALIEELGDELRGQDPTRIEQLGERMYRDAFLGGTLLTIGISAIDMALWDLNARALGVPVHRLLGGAFRDEVRVYTHARAGESPEALAETVRARVAAGFTAIKTTLPGFYEKVTSVRHERVQLVPPRQTETELLPPWIFGHIAEYFAAAREAAGPEVHLMVDCHGRLNVPNAIRLAEALAPYDLTFIEEPVPYERPDWLREVSSRVSTPIAAGERWGNHLSSAPFIEQHAVAVAQPDVGICGGLTPAKKIATLAEAHGISVAFHNPFGPLQSAATWQLSATLPNFLLSESMITPEQAPYWERYVENPPQVTDGVWRVDDAPGLGPRLRIDELERSEPRFVLDLGGTR</sequence>
<proteinExistence type="predicted"/>
<dbReference type="InterPro" id="IPR036849">
    <property type="entry name" value="Enolase-like_C_sf"/>
</dbReference>
<dbReference type="PROSITE" id="PS00909">
    <property type="entry name" value="MR_MLE_2"/>
    <property type="match status" value="1"/>
</dbReference>
<name>A0A1H5MCZ6_9ACTN</name>
<accession>A0A1H5MCZ6</accession>
<dbReference type="SMART" id="SM00922">
    <property type="entry name" value="MR_MLE"/>
    <property type="match status" value="1"/>
</dbReference>
<dbReference type="Pfam" id="PF13378">
    <property type="entry name" value="MR_MLE_C"/>
    <property type="match status" value="1"/>
</dbReference>
<keyword evidence="4" id="KW-1185">Reference proteome</keyword>
<protein>
    <submittedName>
        <fullName evidence="3">Galactonate dehydratase</fullName>
    </submittedName>
</protein>
<dbReference type="OrthoDB" id="9802699at2"/>
<dbReference type="InterPro" id="IPR029017">
    <property type="entry name" value="Enolase-like_N"/>
</dbReference>
<dbReference type="EMBL" id="FNUC01000003">
    <property type="protein sequence ID" value="SEE87175.1"/>
    <property type="molecule type" value="Genomic_DNA"/>
</dbReference>
<dbReference type="Pfam" id="PF02746">
    <property type="entry name" value="MR_MLE_N"/>
    <property type="match status" value="1"/>
</dbReference>
<dbReference type="AlphaFoldDB" id="A0A1H5MCZ6"/>
<dbReference type="CDD" id="cd03316">
    <property type="entry name" value="MR_like"/>
    <property type="match status" value="1"/>
</dbReference>
<dbReference type="PANTHER" id="PTHR48080">
    <property type="entry name" value="D-GALACTONATE DEHYDRATASE-RELATED"/>
    <property type="match status" value="1"/>
</dbReference>
<dbReference type="InterPro" id="IPR013341">
    <property type="entry name" value="Mandelate_racemase_N_dom"/>
</dbReference>
<evidence type="ECO:0000313" key="4">
    <source>
        <dbReference type="Proteomes" id="UP000181980"/>
    </source>
</evidence>
<evidence type="ECO:0000256" key="1">
    <source>
        <dbReference type="ARBA" id="ARBA00023239"/>
    </source>
</evidence>
<dbReference type="Proteomes" id="UP000181980">
    <property type="component" value="Unassembled WGS sequence"/>
</dbReference>
<dbReference type="InterPro" id="IPR029065">
    <property type="entry name" value="Enolase_C-like"/>
</dbReference>
<keyword evidence="1" id="KW-0456">Lyase</keyword>
<dbReference type="SUPFAM" id="SSF54826">
    <property type="entry name" value="Enolase N-terminal domain-like"/>
    <property type="match status" value="1"/>
</dbReference>
<dbReference type="SFLD" id="SFLDG00179">
    <property type="entry name" value="mandelate_racemase"/>
    <property type="match status" value="1"/>
</dbReference>
<dbReference type="Gene3D" id="3.30.390.10">
    <property type="entry name" value="Enolase-like, N-terminal domain"/>
    <property type="match status" value="1"/>
</dbReference>
<dbReference type="InterPro" id="IPR013342">
    <property type="entry name" value="Mandelate_racemase_C"/>
</dbReference>
<dbReference type="RefSeq" id="WP_083412380.1">
    <property type="nucleotide sequence ID" value="NZ_FNUC01000003.1"/>
</dbReference>
<dbReference type="STRING" id="561176.SAMN04488561_3087"/>